<accession>A0A6M5YJB8</accession>
<dbReference type="Proteomes" id="UP000503447">
    <property type="component" value="Chromosome"/>
</dbReference>
<evidence type="ECO:0000313" key="1">
    <source>
        <dbReference type="EMBL" id="QJW94169.1"/>
    </source>
</evidence>
<sequence length="536" mass="59372">MPVTLKLTFPGGRYHATPWGRHVNEGVAEWPLSPWRLLRAFVATWKRKCADLSEEQVRRVLAPLLPAPKFHLPPARVAHTRHYMPWEKKGPADHTLVFDTFVSIGRNDPLFVHWADANLNPEEAAALTRLADNLTTLGRAEGWVQVEVTSETADWNCEPKAQSTSIEELVPVFCPDPATAFGDEHYPPKPDAKALKKGLKPGDLLFDCPRWHLCLDTETIHGERWPRVPGSAWVSYARPANAFTRRTAPAAPPARAARLPTVARFLLDGPVLPFVTNTIRVAEAFRLAAMGRFGAWCRQHQREGVEFCRTDQPDKFSSPTLSGKHLNGEMRADHGHAHYLPTAEGDDTRRLTHLTVYAENGFGPGEVAALTAVREFEVPAGGGRMQPLRTQLVGLGTRDLFRTAVPLFGASAVWRSVTPFVAHRHPKRRGSKRDAPLVMGPDGRQSFAELAVRELVARREIAPLTGVEPIEVFDGGTRSVEFERGRARPGDDGRSRSHAGFRLTFANRVSGPVSLGYACHYGLGLFVPDRTERSGD</sequence>
<name>A0A6M5YJB8_9BACT</name>
<dbReference type="KEGG" id="ftj:FTUN_1688"/>
<protein>
    <submittedName>
        <fullName evidence="1">CRISPR-associated protein Csb2</fullName>
    </submittedName>
</protein>
<gene>
    <name evidence="1" type="ORF">FTUN_1688</name>
</gene>
<dbReference type="EMBL" id="CP053452">
    <property type="protein sequence ID" value="QJW94169.1"/>
    <property type="molecule type" value="Genomic_DNA"/>
</dbReference>
<dbReference type="RefSeq" id="WP_171470227.1">
    <property type="nucleotide sequence ID" value="NZ_CP053452.2"/>
</dbReference>
<reference evidence="2" key="1">
    <citation type="submission" date="2020-05" db="EMBL/GenBank/DDBJ databases">
        <title>Frigoriglobus tundricola gen. nov., sp. nov., a psychrotolerant cellulolytic planctomycete of the family Gemmataceae with two divergent copies of 16S rRNA gene.</title>
        <authorList>
            <person name="Kulichevskaya I.S."/>
            <person name="Ivanova A.A."/>
            <person name="Naumoff D.G."/>
            <person name="Beletsky A.V."/>
            <person name="Rijpstra W.I.C."/>
            <person name="Sinninghe Damste J.S."/>
            <person name="Mardanov A.V."/>
            <person name="Ravin N.V."/>
            <person name="Dedysh S.N."/>
        </authorList>
    </citation>
    <scope>NUCLEOTIDE SEQUENCE [LARGE SCALE GENOMIC DNA]</scope>
    <source>
        <strain evidence="2">PL17</strain>
    </source>
</reference>
<proteinExistence type="predicted"/>
<evidence type="ECO:0000313" key="2">
    <source>
        <dbReference type="Proteomes" id="UP000503447"/>
    </source>
</evidence>
<dbReference type="InterPro" id="IPR019089">
    <property type="entry name" value="Cas_GSU0054"/>
</dbReference>
<organism evidence="1 2">
    <name type="scientific">Frigoriglobus tundricola</name>
    <dbReference type="NCBI Taxonomy" id="2774151"/>
    <lineage>
        <taxon>Bacteria</taxon>
        <taxon>Pseudomonadati</taxon>
        <taxon>Planctomycetota</taxon>
        <taxon>Planctomycetia</taxon>
        <taxon>Gemmatales</taxon>
        <taxon>Gemmataceae</taxon>
        <taxon>Frigoriglobus</taxon>
    </lineage>
</organism>
<dbReference type="AlphaFoldDB" id="A0A6M5YJB8"/>
<dbReference type="NCBIfam" id="TIGR02165">
    <property type="entry name" value="cas5_6_GSU0054"/>
    <property type="match status" value="1"/>
</dbReference>
<keyword evidence="2" id="KW-1185">Reference proteome</keyword>